<dbReference type="EMBL" id="CP012752">
    <property type="protein sequence ID" value="ALG10990.1"/>
    <property type="molecule type" value="Genomic_DNA"/>
</dbReference>
<dbReference type="Gene3D" id="3.40.190.10">
    <property type="entry name" value="Periplasmic binding protein-like II"/>
    <property type="match status" value="2"/>
</dbReference>
<name>A0A0N9I7V0_9PSEU</name>
<dbReference type="AlphaFoldDB" id="A0A0N9I7V0"/>
<accession>A0A0N9I7V0</accession>
<proteinExistence type="inferred from homology"/>
<dbReference type="PANTHER" id="PTHR43649">
    <property type="entry name" value="ARABINOSE-BINDING PROTEIN-RELATED"/>
    <property type="match status" value="1"/>
</dbReference>
<organism evidence="4 5">
    <name type="scientific">Kibdelosporangium phytohabitans</name>
    <dbReference type="NCBI Taxonomy" id="860235"/>
    <lineage>
        <taxon>Bacteria</taxon>
        <taxon>Bacillati</taxon>
        <taxon>Actinomycetota</taxon>
        <taxon>Actinomycetes</taxon>
        <taxon>Pseudonocardiales</taxon>
        <taxon>Pseudonocardiaceae</taxon>
        <taxon>Kibdelosporangium</taxon>
    </lineage>
</organism>
<evidence type="ECO:0008006" key="6">
    <source>
        <dbReference type="Google" id="ProtNLM"/>
    </source>
</evidence>
<dbReference type="PANTHER" id="PTHR43649:SF34">
    <property type="entry name" value="ABC TRANSPORTER PERIPLASMIC-BINDING PROTEIN YCJN-RELATED"/>
    <property type="match status" value="1"/>
</dbReference>
<dbReference type="STRING" id="860235.AOZ06_32545"/>
<protein>
    <recommendedName>
        <fullName evidence="6">ABC transporter substrate-binding protein</fullName>
    </recommendedName>
</protein>
<dbReference type="Proteomes" id="UP000063699">
    <property type="component" value="Chromosome"/>
</dbReference>
<dbReference type="SUPFAM" id="SSF53850">
    <property type="entry name" value="Periplasmic binding protein-like II"/>
    <property type="match status" value="1"/>
</dbReference>
<dbReference type="InterPro" id="IPR006059">
    <property type="entry name" value="SBP"/>
</dbReference>
<keyword evidence="2" id="KW-0813">Transport</keyword>
<keyword evidence="5" id="KW-1185">Reference proteome</keyword>
<keyword evidence="3" id="KW-0732">Signal</keyword>
<dbReference type="Pfam" id="PF01547">
    <property type="entry name" value="SBP_bac_1"/>
    <property type="match status" value="1"/>
</dbReference>
<evidence type="ECO:0000313" key="4">
    <source>
        <dbReference type="EMBL" id="ALG10990.1"/>
    </source>
</evidence>
<reference evidence="4 5" key="1">
    <citation type="submission" date="2015-07" db="EMBL/GenBank/DDBJ databases">
        <title>Genome sequencing of Kibdelosporangium phytohabitans.</title>
        <authorList>
            <person name="Qin S."/>
            <person name="Xing K."/>
        </authorList>
    </citation>
    <scope>NUCLEOTIDE SEQUENCE [LARGE SCALE GENOMIC DNA]</scope>
    <source>
        <strain evidence="4 5">KLBMP1111</strain>
    </source>
</reference>
<evidence type="ECO:0000313" key="5">
    <source>
        <dbReference type="Proteomes" id="UP000063699"/>
    </source>
</evidence>
<evidence type="ECO:0000256" key="2">
    <source>
        <dbReference type="ARBA" id="ARBA00022448"/>
    </source>
</evidence>
<gene>
    <name evidence="4" type="ORF">AOZ06_32545</name>
</gene>
<sequence>MGRSMNVKWWSFGLGAVAGLLVAALVAAVLRPWEPDAVELEKGPLIIISGKDQSNGGQRQELVNQWNKTHPDNPARVDELPLGADDQYSEMVARAQGSAPTPDIYNLDAAWTAEFADREYIAELDKSAVDTSGFMQNPLLTCWYEGKLWALPFNTDAGLLYYRHPGVKAPSTWKDIVDETRRLMSGPHDSNLVAGYTAQLADYEGLAVNAFEAIWDEGGEVVDEDGNVVIDSQKARAGLSRLADGLRPGANPRVIMQEARSQDETSSMNAFAEGKVAFMRNWPVAYRNLDSRTSDDANQAAFFKVVLLPGPSVLGGQNLAVSSKSERPKAARALIEFLTSPRSQQILFERGGFAATRDIVYEDAEVRRQRPYAGVLRDAINKAKTRPVSRCYVRFAEIFRAVVNETLSDDGKLPSNATERLTTALKC</sequence>
<evidence type="ECO:0000256" key="1">
    <source>
        <dbReference type="ARBA" id="ARBA00008520"/>
    </source>
</evidence>
<dbReference type="KEGG" id="kphy:AOZ06_32545"/>
<evidence type="ECO:0000256" key="3">
    <source>
        <dbReference type="ARBA" id="ARBA00022729"/>
    </source>
</evidence>
<dbReference type="InterPro" id="IPR050490">
    <property type="entry name" value="Bact_solute-bd_prot1"/>
</dbReference>
<comment type="similarity">
    <text evidence="1">Belongs to the bacterial solute-binding protein 1 family.</text>
</comment>